<dbReference type="WBParaSite" id="TREG1_81690.2">
    <property type="protein sequence ID" value="TREG1_81690.2"/>
    <property type="gene ID" value="TREG1_81690"/>
</dbReference>
<accession>A0AA85KCN9</accession>
<evidence type="ECO:0000256" key="7">
    <source>
        <dbReference type="ARBA" id="ARBA00047551"/>
    </source>
</evidence>
<dbReference type="Pfam" id="PF00400">
    <property type="entry name" value="WD40"/>
    <property type="match status" value="2"/>
</dbReference>
<keyword evidence="2" id="KW-0853">WD repeat</keyword>
<protein>
    <recommendedName>
        <fullName evidence="6">methylated diphthine methylhydrolase</fullName>
        <ecNumber evidence="6">3.1.1.97</ecNumber>
    </recommendedName>
</protein>
<evidence type="ECO:0000256" key="6">
    <source>
        <dbReference type="ARBA" id="ARBA00039131"/>
    </source>
</evidence>
<keyword evidence="4" id="KW-0378">Hydrolase</keyword>
<dbReference type="InterPro" id="IPR019775">
    <property type="entry name" value="WD40_repeat_CS"/>
</dbReference>
<dbReference type="PANTHER" id="PTHR46042">
    <property type="entry name" value="DIPHTHINE METHYLTRANSFERASE"/>
    <property type="match status" value="1"/>
</dbReference>
<evidence type="ECO:0000256" key="3">
    <source>
        <dbReference type="ARBA" id="ARBA00022737"/>
    </source>
</evidence>
<dbReference type="InterPro" id="IPR036322">
    <property type="entry name" value="WD40_repeat_dom_sf"/>
</dbReference>
<comment type="pathway">
    <text evidence="1">Protein modification; peptidyl-diphthamide biosynthesis.</text>
</comment>
<dbReference type="Proteomes" id="UP000050795">
    <property type="component" value="Unassembled WGS sequence"/>
</dbReference>
<organism evidence="8 9">
    <name type="scientific">Trichobilharzia regenti</name>
    <name type="common">Nasal bird schistosome</name>
    <dbReference type="NCBI Taxonomy" id="157069"/>
    <lineage>
        <taxon>Eukaryota</taxon>
        <taxon>Metazoa</taxon>
        <taxon>Spiralia</taxon>
        <taxon>Lophotrochozoa</taxon>
        <taxon>Platyhelminthes</taxon>
        <taxon>Trematoda</taxon>
        <taxon>Digenea</taxon>
        <taxon>Strigeidida</taxon>
        <taxon>Schistosomatoidea</taxon>
        <taxon>Schistosomatidae</taxon>
        <taxon>Trichobilharzia</taxon>
    </lineage>
</organism>
<dbReference type="PANTHER" id="PTHR46042:SF1">
    <property type="entry name" value="DIPHTHINE METHYLTRANSFERASE"/>
    <property type="match status" value="1"/>
</dbReference>
<keyword evidence="8" id="KW-1185">Reference proteome</keyword>
<evidence type="ECO:0000256" key="5">
    <source>
        <dbReference type="ARBA" id="ARBA00038092"/>
    </source>
</evidence>
<proteinExistence type="inferred from homology"/>
<comment type="catalytic activity">
    <reaction evidence="7">
        <text>diphthine methyl ester-[translation elongation factor 2] + H2O = diphthine-[translation elongation factor 2] + methanol + H(+)</text>
        <dbReference type="Rhea" id="RHEA:42656"/>
        <dbReference type="Rhea" id="RHEA-COMP:10172"/>
        <dbReference type="Rhea" id="RHEA-COMP:10173"/>
        <dbReference type="ChEBI" id="CHEBI:15377"/>
        <dbReference type="ChEBI" id="CHEBI:15378"/>
        <dbReference type="ChEBI" id="CHEBI:17790"/>
        <dbReference type="ChEBI" id="CHEBI:79005"/>
        <dbReference type="ChEBI" id="CHEBI:82696"/>
        <dbReference type="EC" id="3.1.1.97"/>
    </reaction>
</comment>
<dbReference type="GO" id="GO:0061685">
    <property type="term" value="F:diphthine methylesterase activity"/>
    <property type="evidence" value="ECO:0007669"/>
    <property type="project" value="UniProtKB-EC"/>
</dbReference>
<dbReference type="GO" id="GO:0005737">
    <property type="term" value="C:cytoplasm"/>
    <property type="evidence" value="ECO:0007669"/>
    <property type="project" value="TreeGrafter"/>
</dbReference>
<keyword evidence="3" id="KW-0677">Repeat</keyword>
<dbReference type="InterPro" id="IPR052415">
    <property type="entry name" value="Diphthine_MTase"/>
</dbReference>
<reference evidence="9" key="2">
    <citation type="submission" date="2023-11" db="UniProtKB">
        <authorList>
            <consortium name="WormBaseParasite"/>
        </authorList>
    </citation>
    <scope>IDENTIFICATION</scope>
</reference>
<dbReference type="AlphaFoldDB" id="A0AA85KCN9"/>
<dbReference type="GO" id="GO:0017183">
    <property type="term" value="P:protein histidyl modification to diphthamide"/>
    <property type="evidence" value="ECO:0007669"/>
    <property type="project" value="TreeGrafter"/>
</dbReference>
<name>A0AA85KCN9_TRIRE</name>
<evidence type="ECO:0000256" key="4">
    <source>
        <dbReference type="ARBA" id="ARBA00022801"/>
    </source>
</evidence>
<reference evidence="8" key="1">
    <citation type="submission" date="2022-06" db="EMBL/GenBank/DDBJ databases">
        <authorList>
            <person name="Berger JAMES D."/>
            <person name="Berger JAMES D."/>
        </authorList>
    </citation>
    <scope>NUCLEOTIDE SEQUENCE [LARGE SCALE GENOMIC DNA]</scope>
</reference>
<sequence length="348" mass="39283">MIFDWKAVDKYVAKYHTDTVEFCPNASMMLSGSYELNSETQERLGGLLLFSRASNDNQYTLSCTVSCSGVLDTSWINDNTSVSALANGSSKLWKCTDQLLLVELVDFHVSPDHILLSVDSCSNRLVFSDSGGNINLWQVDVSSCSHPQFIAKWHAHEFEAWCTCLNKWQHEIVFTGGDDSKCCIWDLREGYQKPLNTIRQNMGVCSIQNHPDIDYLISTGSYDETLCIWDLRMLTSGKDFSKPIYTFHFGGGVWRHKWGPHNCIAVAAMHAGFAVTHWSQSSCNTEDKNPVYTFRLTDQQLAYGIDWSFDGCSSLGDDDNNLLSPIVVSCSFYDNTIEFWKLTIDLNL</sequence>
<evidence type="ECO:0000256" key="1">
    <source>
        <dbReference type="ARBA" id="ARBA00005156"/>
    </source>
</evidence>
<dbReference type="EC" id="3.1.1.97" evidence="6"/>
<evidence type="ECO:0000313" key="9">
    <source>
        <dbReference type="WBParaSite" id="TREG1_81690.2"/>
    </source>
</evidence>
<dbReference type="InterPro" id="IPR001680">
    <property type="entry name" value="WD40_rpt"/>
</dbReference>
<dbReference type="Gene3D" id="2.130.10.10">
    <property type="entry name" value="YVTN repeat-like/Quinoprotein amine dehydrogenase"/>
    <property type="match status" value="1"/>
</dbReference>
<comment type="similarity">
    <text evidence="5">Belongs to the DPH7 family.</text>
</comment>
<dbReference type="PROSITE" id="PS00678">
    <property type="entry name" value="WD_REPEATS_1"/>
    <property type="match status" value="1"/>
</dbReference>
<dbReference type="SMART" id="SM00320">
    <property type="entry name" value="WD40"/>
    <property type="match status" value="4"/>
</dbReference>
<dbReference type="SUPFAM" id="SSF50978">
    <property type="entry name" value="WD40 repeat-like"/>
    <property type="match status" value="1"/>
</dbReference>
<evidence type="ECO:0000313" key="8">
    <source>
        <dbReference type="Proteomes" id="UP000050795"/>
    </source>
</evidence>
<evidence type="ECO:0000256" key="2">
    <source>
        <dbReference type="ARBA" id="ARBA00022574"/>
    </source>
</evidence>
<dbReference type="InterPro" id="IPR015943">
    <property type="entry name" value="WD40/YVTN_repeat-like_dom_sf"/>
</dbReference>